<dbReference type="GO" id="GO:0008541">
    <property type="term" value="C:proteasome regulatory particle, lid subcomplex"/>
    <property type="evidence" value="ECO:0007669"/>
    <property type="project" value="TreeGrafter"/>
</dbReference>
<comment type="similarity">
    <text evidence="1">Belongs to the proteasome subunit S14 family.</text>
</comment>
<evidence type="ECO:0000313" key="7">
    <source>
        <dbReference type="EnsemblMetazoa" id="XP_022656393"/>
    </source>
</evidence>
<evidence type="ECO:0000313" key="8">
    <source>
        <dbReference type="Proteomes" id="UP000594260"/>
    </source>
</evidence>
<dbReference type="SUPFAM" id="SSF46785">
    <property type="entry name" value="Winged helix' DNA-binding domain"/>
    <property type="match status" value="1"/>
</dbReference>
<dbReference type="OrthoDB" id="409122at2759"/>
<feature type="domain" description="PCI" evidence="6">
    <location>
        <begin position="77"/>
        <end position="247"/>
    </location>
</feature>
<reference evidence="7" key="1">
    <citation type="submission" date="2021-01" db="UniProtKB">
        <authorList>
            <consortium name="EnsemblMetazoa"/>
        </authorList>
    </citation>
    <scope>IDENTIFICATION</scope>
</reference>
<dbReference type="AlphaFoldDB" id="A0A7M7JSW4"/>
<dbReference type="PANTHER" id="PTHR12387:SF0">
    <property type="entry name" value="26S PROTEASOME NON-ATPASE REGULATORY SUBUNIT 8"/>
    <property type="match status" value="1"/>
</dbReference>
<evidence type="ECO:0000256" key="4">
    <source>
        <dbReference type="ARBA" id="ARBA00062283"/>
    </source>
</evidence>
<dbReference type="InterPro" id="IPR000717">
    <property type="entry name" value="PCI_dom"/>
</dbReference>
<keyword evidence="3" id="KW-0647">Proteasome</keyword>
<dbReference type="GO" id="GO:0043161">
    <property type="term" value="P:proteasome-mediated ubiquitin-dependent protein catabolic process"/>
    <property type="evidence" value="ECO:0007669"/>
    <property type="project" value="TreeGrafter"/>
</dbReference>
<name>A0A7M7JSW4_VARDE</name>
<keyword evidence="8" id="KW-1185">Reference proteome</keyword>
<protein>
    <recommendedName>
        <fullName evidence="2">26S proteasome non-ATPase regulatory subunit 8</fullName>
    </recommendedName>
    <alternativeName>
        <fullName evidence="5">26S proteasome regulatory subunit RPN12</fullName>
    </alternativeName>
</protein>
<dbReference type="GO" id="GO:0005829">
    <property type="term" value="C:cytosol"/>
    <property type="evidence" value="ECO:0007669"/>
    <property type="project" value="TreeGrafter"/>
</dbReference>
<evidence type="ECO:0000259" key="6">
    <source>
        <dbReference type="PROSITE" id="PS50250"/>
    </source>
</evidence>
<dbReference type="RefSeq" id="XP_022656393.1">
    <property type="nucleotide sequence ID" value="XM_022800658.1"/>
</dbReference>
<evidence type="ECO:0000256" key="3">
    <source>
        <dbReference type="ARBA" id="ARBA00022942"/>
    </source>
</evidence>
<dbReference type="InterPro" id="IPR033464">
    <property type="entry name" value="CSN8_PSD8_EIF3K"/>
</dbReference>
<organism evidence="7 8">
    <name type="scientific">Varroa destructor</name>
    <name type="common">Honeybee mite</name>
    <dbReference type="NCBI Taxonomy" id="109461"/>
    <lineage>
        <taxon>Eukaryota</taxon>
        <taxon>Metazoa</taxon>
        <taxon>Ecdysozoa</taxon>
        <taxon>Arthropoda</taxon>
        <taxon>Chelicerata</taxon>
        <taxon>Arachnida</taxon>
        <taxon>Acari</taxon>
        <taxon>Parasitiformes</taxon>
        <taxon>Mesostigmata</taxon>
        <taxon>Gamasina</taxon>
        <taxon>Dermanyssoidea</taxon>
        <taxon>Varroidae</taxon>
        <taxon>Varroa</taxon>
    </lineage>
</organism>
<dbReference type="EnsemblMetazoa" id="XM_022800658">
    <property type="protein sequence ID" value="XP_022656393"/>
    <property type="gene ID" value="LOC111248393"/>
</dbReference>
<evidence type="ECO:0000256" key="1">
    <source>
        <dbReference type="ARBA" id="ARBA00009627"/>
    </source>
</evidence>
<dbReference type="CTD" id="39845"/>
<evidence type="ECO:0000256" key="5">
    <source>
        <dbReference type="ARBA" id="ARBA00078986"/>
    </source>
</evidence>
<dbReference type="PROSITE" id="PS50250">
    <property type="entry name" value="PCI"/>
    <property type="match status" value="1"/>
</dbReference>
<sequence>MELDEVVSCYQLLMKEWNSKRPDYIEKCGQLLNKLKIGLTHCAFLPTTGSANKKELLVARDILEIGAQWSCASRDIPSFERYLAMLKTYYMDYKNDLPESSFKYQLLGLNLLCLLAQNRVAEFHTELELLPPKEIQANLHISHPVAMEQFLMEGSYNKIFLSKDDVPAASYTFFMDILLDTVRGEICSCAEKTYEKISASEMARMLYFDSVKAAEAYLAKRGWVLQGGAYILMKPKERKSSFECNPIPADTFATKAIEYAREMEQIV</sequence>
<dbReference type="KEGG" id="vde:111248393"/>
<dbReference type="Pfam" id="PF10075">
    <property type="entry name" value="CSN8_PSD8_EIF3K"/>
    <property type="match status" value="1"/>
</dbReference>
<dbReference type="Gene3D" id="1.25.40.990">
    <property type="match status" value="1"/>
</dbReference>
<dbReference type="InterPro" id="IPR006746">
    <property type="entry name" value="26S_Psome_Rpn12"/>
</dbReference>
<dbReference type="OMA" id="HIMDGYF"/>
<dbReference type="PANTHER" id="PTHR12387">
    <property type="entry name" value="26S PROTEASOME NON-ATPASE REGULATORY SUBUNIT 8"/>
    <property type="match status" value="1"/>
</dbReference>
<accession>A0A7M7JSW4</accession>
<proteinExistence type="inferred from homology"/>
<dbReference type="InterPro" id="IPR036390">
    <property type="entry name" value="WH_DNA-bd_sf"/>
</dbReference>
<dbReference type="InParanoid" id="A0A7M7JSW4"/>
<comment type="subunit">
    <text evidence="4">Component of the 19S proteasome regulatory particle complex. The 26S proteasome consists of a 20S core particle (CP) and two 19S regulatory subunits (RP). The regulatory particle is made of a lid composed of 9 subunits including PSMD8, a base containing 6 ATPases and few additional components. Interacts with DDI2. Interacts with TASOR.</text>
</comment>
<dbReference type="GeneID" id="111248393"/>
<dbReference type="FunCoup" id="A0A7M7JSW4">
    <property type="interactions" value="1831"/>
</dbReference>
<dbReference type="Proteomes" id="UP000594260">
    <property type="component" value="Unplaced"/>
</dbReference>
<dbReference type="FunFam" id="1.25.40.990:FF:000001">
    <property type="entry name" value="26S proteasome non-ATPase regulatory subunit"/>
    <property type="match status" value="1"/>
</dbReference>
<dbReference type="GO" id="GO:0005634">
    <property type="term" value="C:nucleus"/>
    <property type="evidence" value="ECO:0007669"/>
    <property type="project" value="TreeGrafter"/>
</dbReference>
<evidence type="ECO:0000256" key="2">
    <source>
        <dbReference type="ARBA" id="ARBA00014939"/>
    </source>
</evidence>